<dbReference type="EMBL" id="JACDTY010000002">
    <property type="protein sequence ID" value="MBA1139855.1"/>
    <property type="molecule type" value="Genomic_DNA"/>
</dbReference>
<keyword evidence="2" id="KW-0413">Isomerase</keyword>
<name>A0A838B0K0_9HYPH</name>
<evidence type="ECO:0000313" key="2">
    <source>
        <dbReference type="EMBL" id="MBA1139855.1"/>
    </source>
</evidence>
<keyword evidence="3" id="KW-1185">Reference proteome</keyword>
<proteinExistence type="predicted"/>
<dbReference type="PANTHER" id="PTHR12110">
    <property type="entry name" value="HYDROXYPYRUVATE ISOMERASE"/>
    <property type="match status" value="1"/>
</dbReference>
<reference evidence="2 3" key="1">
    <citation type="submission" date="2020-07" db="EMBL/GenBank/DDBJ databases">
        <title>Definition of the novel symbiovar canariense within Mesorhizobium novociceri, a new species of genus Mesorhizobium nodulating Cicer canariense in the Caldera de Taburiente National Park (La Palma, Canary Islands).</title>
        <authorList>
            <person name="Leon-Barrios M."/>
            <person name="Perez-Yepez J."/>
            <person name="Flores-Felix J.D."/>
            <person name="Ramirez-Baena M.H."/>
            <person name="Pulido-Suarez L."/>
            <person name="Igual J.M."/>
            <person name="Velazquez E."/>
            <person name="Peix A."/>
        </authorList>
    </citation>
    <scope>NUCLEOTIDE SEQUENCE [LARGE SCALE GENOMIC DNA]</scope>
    <source>
        <strain evidence="2 3">CCANP35</strain>
    </source>
</reference>
<dbReference type="InterPro" id="IPR036237">
    <property type="entry name" value="Xyl_isomerase-like_sf"/>
</dbReference>
<feature type="domain" description="Xylose isomerase-like TIM barrel" evidence="1">
    <location>
        <begin position="19"/>
        <end position="252"/>
    </location>
</feature>
<dbReference type="RefSeq" id="WP_181056534.1">
    <property type="nucleotide sequence ID" value="NZ_JACDTY010000002.1"/>
</dbReference>
<dbReference type="PANTHER" id="PTHR12110:SF21">
    <property type="entry name" value="XYLOSE ISOMERASE-LIKE TIM BARREL DOMAIN-CONTAINING PROTEIN"/>
    <property type="match status" value="1"/>
</dbReference>
<dbReference type="Pfam" id="PF01261">
    <property type="entry name" value="AP_endonuc_2"/>
    <property type="match status" value="1"/>
</dbReference>
<accession>A0A838B0K0</accession>
<sequence>MQLGIFAKTFAATEALPVLRAVADAGYAAAQFNMACLGLPSMPDSIEPGTARSVAVASGKTGVSIAAVSGTYNMIHPDRTVRDQGLARLEVLAASCAGMGTRLITLCTGTRDAQDQWRWHPDNAGEAAWTDLRIEMEAAIAIAERFDIELGIEPELANVVSSARAARRLLDEMNSKRLRIVLDPANLFEVTDSAERHRLIDEAVGLLAAEIGMAHAKDRNADGSFAAAGQGVVDFPHFIGRLKAAGFDGPLITHGLTEVEAPGVGAFLRSVLEASDDT</sequence>
<dbReference type="AlphaFoldDB" id="A0A838B0K0"/>
<evidence type="ECO:0000259" key="1">
    <source>
        <dbReference type="Pfam" id="PF01261"/>
    </source>
</evidence>
<dbReference type="InterPro" id="IPR013022">
    <property type="entry name" value="Xyl_isomerase-like_TIM-brl"/>
</dbReference>
<protein>
    <submittedName>
        <fullName evidence="2">Sugar phosphate isomerase/epimerase</fullName>
    </submittedName>
</protein>
<evidence type="ECO:0000313" key="3">
    <source>
        <dbReference type="Proteomes" id="UP000558284"/>
    </source>
</evidence>
<gene>
    <name evidence="2" type="ORF">H0241_06250</name>
</gene>
<dbReference type="Proteomes" id="UP000558284">
    <property type="component" value="Unassembled WGS sequence"/>
</dbReference>
<dbReference type="GO" id="GO:0016853">
    <property type="term" value="F:isomerase activity"/>
    <property type="evidence" value="ECO:0007669"/>
    <property type="project" value="UniProtKB-KW"/>
</dbReference>
<dbReference type="Gene3D" id="3.20.20.150">
    <property type="entry name" value="Divalent-metal-dependent TIM barrel enzymes"/>
    <property type="match status" value="1"/>
</dbReference>
<comment type="caution">
    <text evidence="2">The sequence shown here is derived from an EMBL/GenBank/DDBJ whole genome shotgun (WGS) entry which is preliminary data.</text>
</comment>
<dbReference type="InterPro" id="IPR050312">
    <property type="entry name" value="IolE/XylAMocC-like"/>
</dbReference>
<dbReference type="SUPFAM" id="SSF51658">
    <property type="entry name" value="Xylose isomerase-like"/>
    <property type="match status" value="1"/>
</dbReference>
<organism evidence="2 3">
    <name type="scientific">Mesorhizobium neociceri</name>
    <dbReference type="NCBI Taxonomy" id="1307853"/>
    <lineage>
        <taxon>Bacteria</taxon>
        <taxon>Pseudomonadati</taxon>
        <taxon>Pseudomonadota</taxon>
        <taxon>Alphaproteobacteria</taxon>
        <taxon>Hyphomicrobiales</taxon>
        <taxon>Phyllobacteriaceae</taxon>
        <taxon>Mesorhizobium</taxon>
    </lineage>
</organism>